<dbReference type="Gene3D" id="3.40.50.300">
    <property type="entry name" value="P-loop containing nucleotide triphosphate hydrolases"/>
    <property type="match status" value="2"/>
</dbReference>
<keyword evidence="3" id="KW-0813">Transport</keyword>
<dbReference type="CDD" id="cd03250">
    <property type="entry name" value="ABCC_MRP_domain1"/>
    <property type="match status" value="1"/>
</dbReference>
<dbReference type="GO" id="GO:0012505">
    <property type="term" value="C:endomembrane system"/>
    <property type="evidence" value="ECO:0007669"/>
    <property type="project" value="UniProtKB-SubCell"/>
</dbReference>
<dbReference type="FunFam" id="3.40.50.300:FF:000293">
    <property type="entry name" value="ATP binding cassette subfamily C member 1"/>
    <property type="match status" value="1"/>
</dbReference>
<sequence length="1427" mass="160241">ERSLCNDKTNGLTLCFQDWNVTWYTPHPDLTQCFQHTVLVWFPCFYLWVCAPFYCLYLRFYDNGHISISSLCCAKTGLCLCLAFFGFLEMVYLLVERSRDIESHMVFLLSPIIRSLTMILAVLVIHLERLKGFRSSIFLFLFWTLAVICSLVPLRANIQAIIDEGFSADAMRFVAFFTFFSLQLAQLILSCFADQRPATLKPAFVKVQLVKGYRSPLKAEDLWSLREEDTSEKIICDLEKEWAKQWAKMQQKLHKEQSSGFCLLRTLAKNFGPYFLTGTLYLVIQDVFMFSIPQVLSLLLGFVRDEDAPLWKGYVFAFLMVLLSCLQSLFNHQYMYTCFTVGMRVKTAVMGLVYRKSLVINSAARRTCTVGEIVNLVSADTQKLMDFVVYFNAVWVAPIEIALCLFFLWQRLGPSALAGIATVILIFPLNGFIAKMRSKLQVQMKYMDGRIKLMNEILSGIKILKFYAWENAFRERVLGYREKELNALKKSQILYSISIASFNSSTFLVDFTKIAFAMFGVYVLIDEKHVLDAEKVFVSMALINILKAPLSQLPFAMSTTMQALVSLKRLGKFLCQDELKLDSVERTPYHPGECICLPLFSDFPLRGSLVAVVGHVGSGKSSLLSAMLGEMEKKSGHVTVSGSVAYVPQQAWIQNATLKDNILFGCERKDSWYQKVLEACALLPDLEILPARDATEIGEKGLNLSGGQKQRVSLARAVYRKADIYLLDDPLSAVDAHVGQHIFEKVIGPNGVLKNKTRILVTHGLSFLPQADLILVMEDGEITEMGSYAELLSRKNTFADFVKAFSVSERKESATHRGNASIQTMEAISDTEQEQDQEEVGRLTQADKAHTGRVKLEMYVDYFRTIGLAFIIPIIFLYAFQQAASLTYNYWLSLWADDPVVNGTQVNTDLKLGVFGALGFAQGIAVFGTTVAISLGGIIASRHLHLDLVNNVLHSPMSFFESTPSGNLLNRFSKEIDAIDCMIPDGLKMMLGYVFKLLEVCIIVLMATPFAGVIVLPLTLLYAFIQSFYVATSCQLRRLESVSRSPIYTHFNETVQGVSVIRAFGEQSRFILLANSRVDHNQTSYFPRFVATRWLAVNLEFLGNLLVLAAAILSVMGRSTLSPGIVGLAVSHSLQVTGILSWIVRAWTDVENNIVSVERVKEYAETTKEAPWTIEDSPLPSDWPRSGSIGFQEYGLQYRRGLDWALKEISLSVNEREKVGIVGRTGAGKSSLALGIFRILEAAKGKIFIDGINIAEVGLHELRSRITIIPQDPVLFSGSLRMNLDPFDGYTDEEVWRALELAHLKNFVSGLPDKLNHECSEGGENLSLGQRQLVCLARALLRKTKILVLDEATAAVDLETDNLIQSTIRTQFEDCTVLTIAHRLNTIMDYTRVIVMDRGHITEMDSPSNLISQRGQFYRMCREAGLV</sequence>
<protein>
    <recommendedName>
        <fullName evidence="11">ABC-type glutathione-S-conjugate transporter</fullName>
        <ecNumber evidence="11">7.6.2.3</ecNumber>
    </recommendedName>
</protein>
<dbReference type="InterPro" id="IPR036640">
    <property type="entry name" value="ABC1_TM_sf"/>
</dbReference>
<feature type="transmembrane region" description="Helical" evidence="13">
    <location>
        <begin position="72"/>
        <end position="94"/>
    </location>
</feature>
<evidence type="ECO:0000256" key="1">
    <source>
        <dbReference type="ARBA" id="ARBA00004127"/>
    </source>
</evidence>
<dbReference type="SUPFAM" id="SSF52540">
    <property type="entry name" value="P-loop containing nucleoside triphosphate hydrolases"/>
    <property type="match status" value="2"/>
</dbReference>
<organism evidence="16 17">
    <name type="scientific">Sinocyclocheilus rhinocerous</name>
    <dbReference type="NCBI Taxonomy" id="307959"/>
    <lineage>
        <taxon>Eukaryota</taxon>
        <taxon>Metazoa</taxon>
        <taxon>Chordata</taxon>
        <taxon>Craniata</taxon>
        <taxon>Vertebrata</taxon>
        <taxon>Euteleostomi</taxon>
        <taxon>Actinopterygii</taxon>
        <taxon>Neopterygii</taxon>
        <taxon>Teleostei</taxon>
        <taxon>Ostariophysi</taxon>
        <taxon>Cypriniformes</taxon>
        <taxon>Cyprinidae</taxon>
        <taxon>Cyprininae</taxon>
        <taxon>Sinocyclocheilus</taxon>
    </lineage>
</organism>
<dbReference type="Pfam" id="PF00005">
    <property type="entry name" value="ABC_tran"/>
    <property type="match status" value="2"/>
</dbReference>
<dbReference type="InterPro" id="IPR056227">
    <property type="entry name" value="TMD0_ABC"/>
</dbReference>
<feature type="transmembrane region" description="Helical" evidence="13">
    <location>
        <begin position="170"/>
        <end position="192"/>
    </location>
</feature>
<feature type="domain" description="ABC transporter" evidence="14">
    <location>
        <begin position="1191"/>
        <end position="1423"/>
    </location>
</feature>
<keyword evidence="4 13" id="KW-0812">Transmembrane</keyword>
<evidence type="ECO:0000256" key="11">
    <source>
        <dbReference type="ARBA" id="ARBA00024220"/>
    </source>
</evidence>
<evidence type="ECO:0000256" key="8">
    <source>
        <dbReference type="ARBA" id="ARBA00022967"/>
    </source>
</evidence>
<dbReference type="FunFam" id="1.20.1560.10:FF:000001">
    <property type="entry name" value="ATP-binding cassette subfamily C member 1"/>
    <property type="match status" value="1"/>
</dbReference>
<reference evidence="16" key="1">
    <citation type="submission" date="2025-08" db="UniProtKB">
        <authorList>
            <consortium name="Ensembl"/>
        </authorList>
    </citation>
    <scope>IDENTIFICATION</scope>
</reference>
<feature type="domain" description="ABC transmembrane type-1" evidence="15">
    <location>
        <begin position="874"/>
        <end position="1152"/>
    </location>
</feature>
<keyword evidence="9 13" id="KW-1133">Transmembrane helix</keyword>
<evidence type="ECO:0000256" key="13">
    <source>
        <dbReference type="SAM" id="Phobius"/>
    </source>
</evidence>
<evidence type="ECO:0000259" key="14">
    <source>
        <dbReference type="PROSITE" id="PS50893"/>
    </source>
</evidence>
<feature type="transmembrane region" description="Helical" evidence="13">
    <location>
        <begin position="415"/>
        <end position="434"/>
    </location>
</feature>
<feature type="transmembrane region" description="Helical" evidence="13">
    <location>
        <begin position="862"/>
        <end position="880"/>
    </location>
</feature>
<dbReference type="PROSITE" id="PS00211">
    <property type="entry name" value="ABC_TRANSPORTER_1"/>
    <property type="match status" value="2"/>
</dbReference>
<keyword evidence="10 13" id="KW-0472">Membrane</keyword>
<dbReference type="GO" id="GO:0016020">
    <property type="term" value="C:membrane"/>
    <property type="evidence" value="ECO:0007669"/>
    <property type="project" value="InterPro"/>
</dbReference>
<keyword evidence="8" id="KW-1278">Translocase</keyword>
<evidence type="ECO:0000256" key="5">
    <source>
        <dbReference type="ARBA" id="ARBA00022737"/>
    </source>
</evidence>
<dbReference type="InterPro" id="IPR017871">
    <property type="entry name" value="ABC_transporter-like_CS"/>
</dbReference>
<dbReference type="InterPro" id="IPR050173">
    <property type="entry name" value="ABC_transporter_C-like"/>
</dbReference>
<evidence type="ECO:0000256" key="2">
    <source>
        <dbReference type="ARBA" id="ARBA00009726"/>
    </source>
</evidence>
<dbReference type="InterPro" id="IPR027417">
    <property type="entry name" value="P-loop_NTPase"/>
</dbReference>
<comment type="similarity">
    <text evidence="2">Belongs to the ABC transporter superfamily. ABCC family. Conjugate transporter (TC 3.A.1.208) subfamily.</text>
</comment>
<evidence type="ECO:0000256" key="4">
    <source>
        <dbReference type="ARBA" id="ARBA00022692"/>
    </source>
</evidence>
<feature type="transmembrane region" description="Helical" evidence="13">
    <location>
        <begin position="914"/>
        <end position="940"/>
    </location>
</feature>
<dbReference type="EC" id="7.6.2.3" evidence="11"/>
<feature type="transmembrane region" description="Helical" evidence="13">
    <location>
        <begin position="997"/>
        <end position="1025"/>
    </location>
</feature>
<evidence type="ECO:0000256" key="9">
    <source>
        <dbReference type="ARBA" id="ARBA00022989"/>
    </source>
</evidence>
<dbReference type="CDD" id="cd18595">
    <property type="entry name" value="ABC_6TM_MRP1_2_3_6_D1_like"/>
    <property type="match status" value="1"/>
</dbReference>
<dbReference type="Proteomes" id="UP000472270">
    <property type="component" value="Unassembled WGS sequence"/>
</dbReference>
<dbReference type="FunFam" id="1.20.1560.10:FF:000032">
    <property type="entry name" value="ATP-binding cassette sub-family C member 6"/>
    <property type="match status" value="1"/>
</dbReference>
<keyword evidence="7" id="KW-0067">ATP-binding</keyword>
<keyword evidence="17" id="KW-1185">Reference proteome</keyword>
<evidence type="ECO:0000256" key="10">
    <source>
        <dbReference type="ARBA" id="ARBA00023136"/>
    </source>
</evidence>
<dbReference type="PROSITE" id="PS50929">
    <property type="entry name" value="ABC_TM1F"/>
    <property type="match status" value="2"/>
</dbReference>
<dbReference type="PANTHER" id="PTHR24223:SF339">
    <property type="entry name" value="ATP-BINDING CASSETTE SUB-FAMILY C MEMBER 6"/>
    <property type="match status" value="1"/>
</dbReference>
<keyword evidence="6" id="KW-0547">Nucleotide-binding</keyword>
<accession>A0A673JRI4</accession>
<feature type="domain" description="ABC transmembrane type-1" evidence="15">
    <location>
        <begin position="276"/>
        <end position="562"/>
    </location>
</feature>
<proteinExistence type="inferred from homology"/>
<evidence type="ECO:0000256" key="6">
    <source>
        <dbReference type="ARBA" id="ARBA00022741"/>
    </source>
</evidence>
<comment type="subcellular location">
    <subcellularLocation>
        <location evidence="1">Endomembrane system</location>
        <topology evidence="1">Multi-pass membrane protein</topology>
    </subcellularLocation>
</comment>
<evidence type="ECO:0000313" key="16">
    <source>
        <dbReference type="Ensembl" id="ENSSRHP00000055894.1"/>
    </source>
</evidence>
<feature type="transmembrane region" description="Helical" evidence="13">
    <location>
        <begin position="387"/>
        <end position="409"/>
    </location>
</feature>
<dbReference type="Pfam" id="PF00664">
    <property type="entry name" value="ABC_membrane"/>
    <property type="match status" value="2"/>
</dbReference>
<evidence type="ECO:0000256" key="7">
    <source>
        <dbReference type="ARBA" id="ARBA00022840"/>
    </source>
</evidence>
<name>A0A673JRI4_9TELE</name>
<dbReference type="Gene3D" id="1.20.1560.10">
    <property type="entry name" value="ABC transporter type 1, transmembrane domain"/>
    <property type="match status" value="2"/>
</dbReference>
<dbReference type="GO" id="GO:0016887">
    <property type="term" value="F:ATP hydrolysis activity"/>
    <property type="evidence" value="ECO:0007669"/>
    <property type="project" value="InterPro"/>
</dbReference>
<feature type="transmembrane region" description="Helical" evidence="13">
    <location>
        <begin position="274"/>
        <end position="293"/>
    </location>
</feature>
<dbReference type="Ensembl" id="ENSSRHT00000057460.1">
    <property type="protein sequence ID" value="ENSSRHP00000055894.1"/>
    <property type="gene ID" value="ENSSRHG00000028036.1"/>
</dbReference>
<evidence type="ECO:0000256" key="12">
    <source>
        <dbReference type="ARBA" id="ARBA00047523"/>
    </source>
</evidence>
<feature type="transmembrane region" description="Helical" evidence="13">
    <location>
        <begin position="313"/>
        <end position="330"/>
    </location>
</feature>
<evidence type="ECO:0000313" key="17">
    <source>
        <dbReference type="Proteomes" id="UP000472270"/>
    </source>
</evidence>
<keyword evidence="5" id="KW-0677">Repeat</keyword>
<dbReference type="CDD" id="cd03244">
    <property type="entry name" value="ABCC_MRP_domain2"/>
    <property type="match status" value="1"/>
</dbReference>
<dbReference type="SMART" id="SM00382">
    <property type="entry name" value="AAA"/>
    <property type="match status" value="2"/>
</dbReference>
<dbReference type="GO" id="GO:0005524">
    <property type="term" value="F:ATP binding"/>
    <property type="evidence" value="ECO:0007669"/>
    <property type="project" value="UniProtKB-KW"/>
</dbReference>
<dbReference type="SUPFAM" id="SSF90123">
    <property type="entry name" value="ABC transporter transmembrane region"/>
    <property type="match status" value="2"/>
</dbReference>
<dbReference type="InterPro" id="IPR003439">
    <property type="entry name" value="ABC_transporter-like_ATP-bd"/>
</dbReference>
<evidence type="ECO:0000259" key="15">
    <source>
        <dbReference type="PROSITE" id="PS50929"/>
    </source>
</evidence>
<dbReference type="PROSITE" id="PS50893">
    <property type="entry name" value="ABC_TRANSPORTER_2"/>
    <property type="match status" value="2"/>
</dbReference>
<reference evidence="16" key="2">
    <citation type="submission" date="2025-09" db="UniProtKB">
        <authorList>
            <consortium name="Ensembl"/>
        </authorList>
    </citation>
    <scope>IDENTIFICATION</scope>
</reference>
<gene>
    <name evidence="16" type="primary">LOC107720004</name>
</gene>
<feature type="transmembrane region" description="Helical" evidence="13">
    <location>
        <begin position="106"/>
        <end position="125"/>
    </location>
</feature>
<dbReference type="FunFam" id="3.40.50.300:FF:000074">
    <property type="entry name" value="Multidrug resistance-associated protein 5 isoform 1"/>
    <property type="match status" value="1"/>
</dbReference>
<dbReference type="PANTHER" id="PTHR24223">
    <property type="entry name" value="ATP-BINDING CASSETTE SUB-FAMILY C"/>
    <property type="match status" value="1"/>
</dbReference>
<evidence type="ECO:0000256" key="3">
    <source>
        <dbReference type="ARBA" id="ARBA00022448"/>
    </source>
</evidence>
<feature type="transmembrane region" description="Helical" evidence="13">
    <location>
        <begin position="38"/>
        <end position="60"/>
    </location>
</feature>
<dbReference type="GO" id="GO:0015431">
    <property type="term" value="F:ABC-type glutathione S-conjugate transporter activity"/>
    <property type="evidence" value="ECO:0007669"/>
    <property type="project" value="UniProtKB-EC"/>
</dbReference>
<comment type="catalytic activity">
    <reaction evidence="12">
        <text>leukotriene C4(in) + ATP + H2O = leukotriene C4(out) + ADP + phosphate + H(+)</text>
        <dbReference type="Rhea" id="RHEA:38963"/>
        <dbReference type="ChEBI" id="CHEBI:15377"/>
        <dbReference type="ChEBI" id="CHEBI:15378"/>
        <dbReference type="ChEBI" id="CHEBI:30616"/>
        <dbReference type="ChEBI" id="CHEBI:43474"/>
        <dbReference type="ChEBI" id="CHEBI:57973"/>
        <dbReference type="ChEBI" id="CHEBI:456216"/>
    </reaction>
    <physiologicalReaction direction="left-to-right" evidence="12">
        <dbReference type="Rhea" id="RHEA:38964"/>
    </physiologicalReaction>
</comment>
<dbReference type="CDD" id="cd18603">
    <property type="entry name" value="ABC_6TM_MRP1_2_3_6_D2_like"/>
    <property type="match status" value="1"/>
</dbReference>
<dbReference type="InterPro" id="IPR011527">
    <property type="entry name" value="ABC1_TM_dom"/>
</dbReference>
<dbReference type="Pfam" id="PF24357">
    <property type="entry name" value="TMD0_ABC"/>
    <property type="match status" value="1"/>
</dbReference>
<feature type="transmembrane region" description="Helical" evidence="13">
    <location>
        <begin position="137"/>
        <end position="158"/>
    </location>
</feature>
<feature type="domain" description="ABC transporter" evidence="14">
    <location>
        <begin position="579"/>
        <end position="804"/>
    </location>
</feature>
<dbReference type="InterPro" id="IPR003593">
    <property type="entry name" value="AAA+_ATPase"/>
</dbReference>